<evidence type="ECO:0000313" key="6">
    <source>
        <dbReference type="EMBL" id="SDX44969.1"/>
    </source>
</evidence>
<sequence length="96" mass="10564">MIKLNLQLFASKKGVGSSRNGRDSESKRLGVKRGDGQYVLAGNILVRQRGTKIHPGHNVGRGSDDTLFAKIDGVVKFERKGRDKKQVSVYPVEELA</sequence>
<dbReference type="PANTHER" id="PTHR15893:SF0">
    <property type="entry name" value="LARGE RIBOSOMAL SUBUNIT PROTEIN BL27M"/>
    <property type="match status" value="1"/>
</dbReference>
<evidence type="ECO:0000256" key="3">
    <source>
        <dbReference type="ARBA" id="ARBA00023274"/>
    </source>
</evidence>
<dbReference type="Pfam" id="PF01016">
    <property type="entry name" value="Ribosomal_L27"/>
    <property type="match status" value="1"/>
</dbReference>
<evidence type="ECO:0000256" key="4">
    <source>
        <dbReference type="ARBA" id="ARBA00035175"/>
    </source>
</evidence>
<gene>
    <name evidence="5" type="primary">rpmA</name>
    <name evidence="6" type="ORF">SAMN05660923_02311</name>
</gene>
<dbReference type="HAMAP" id="MF_00539">
    <property type="entry name" value="Ribosomal_bL27"/>
    <property type="match status" value="1"/>
</dbReference>
<dbReference type="InterPro" id="IPR018261">
    <property type="entry name" value="Ribosomal_bL27_CS"/>
</dbReference>
<dbReference type="GO" id="GO:0003735">
    <property type="term" value="F:structural constituent of ribosome"/>
    <property type="evidence" value="ECO:0007669"/>
    <property type="project" value="InterPro"/>
</dbReference>
<reference evidence="6 7" key="1">
    <citation type="submission" date="2016-10" db="EMBL/GenBank/DDBJ databases">
        <authorList>
            <person name="de Groot N.N."/>
        </authorList>
    </citation>
    <scope>NUCLEOTIDE SEQUENCE [LARGE SCALE GENOMIC DNA]</scope>
    <source>
        <strain evidence="6 7">DSM 23310</strain>
    </source>
</reference>
<dbReference type="OrthoDB" id="9803474at2"/>
<dbReference type="AlphaFoldDB" id="A0A1H3BUW7"/>
<dbReference type="PROSITE" id="PS00831">
    <property type="entry name" value="RIBOSOMAL_L27"/>
    <property type="match status" value="1"/>
</dbReference>
<dbReference type="InterPro" id="IPR001684">
    <property type="entry name" value="Ribosomal_bL27"/>
</dbReference>
<dbReference type="EMBL" id="FNNG01000011">
    <property type="protein sequence ID" value="SDX44969.1"/>
    <property type="molecule type" value="Genomic_DNA"/>
</dbReference>
<dbReference type="PRINTS" id="PR00063">
    <property type="entry name" value="RIBOSOMALL27"/>
</dbReference>
<keyword evidence="2 5" id="KW-0689">Ribosomal protein</keyword>
<name>A0A1H3BUW7_9FIRM</name>
<dbReference type="RefSeq" id="WP_093753845.1">
    <property type="nucleotide sequence ID" value="NZ_BSYN01000006.1"/>
</dbReference>
<keyword evidence="3 5" id="KW-0687">Ribonucleoprotein</keyword>
<dbReference type="SUPFAM" id="SSF110324">
    <property type="entry name" value="Ribosomal L27 protein-like"/>
    <property type="match status" value="1"/>
</dbReference>
<dbReference type="Proteomes" id="UP000198828">
    <property type="component" value="Unassembled WGS sequence"/>
</dbReference>
<comment type="similarity">
    <text evidence="1 5">Belongs to the bacterial ribosomal protein bL27 family.</text>
</comment>
<proteinExistence type="inferred from homology"/>
<accession>A0A1H3BUW7</accession>
<dbReference type="GO" id="GO:0022625">
    <property type="term" value="C:cytosolic large ribosomal subunit"/>
    <property type="evidence" value="ECO:0007669"/>
    <property type="project" value="TreeGrafter"/>
</dbReference>
<organism evidence="6 7">
    <name type="scientific">Tepidimicrobium xylanilyticum</name>
    <dbReference type="NCBI Taxonomy" id="1123352"/>
    <lineage>
        <taxon>Bacteria</taxon>
        <taxon>Bacillati</taxon>
        <taxon>Bacillota</taxon>
        <taxon>Tissierellia</taxon>
        <taxon>Tissierellales</taxon>
        <taxon>Tepidimicrobiaceae</taxon>
        <taxon>Tepidimicrobium</taxon>
    </lineage>
</organism>
<evidence type="ECO:0000313" key="7">
    <source>
        <dbReference type="Proteomes" id="UP000198828"/>
    </source>
</evidence>
<dbReference type="Gene3D" id="2.40.50.100">
    <property type="match status" value="1"/>
</dbReference>
<evidence type="ECO:0000256" key="2">
    <source>
        <dbReference type="ARBA" id="ARBA00022980"/>
    </source>
</evidence>
<keyword evidence="7" id="KW-1185">Reference proteome</keyword>
<dbReference type="PANTHER" id="PTHR15893">
    <property type="entry name" value="RIBOSOMAL PROTEIN L27"/>
    <property type="match status" value="1"/>
</dbReference>
<dbReference type="FunFam" id="2.40.50.100:FF:000004">
    <property type="entry name" value="50S ribosomal protein L27"/>
    <property type="match status" value="1"/>
</dbReference>
<protein>
    <recommendedName>
        <fullName evidence="4 5">Large ribosomal subunit protein bL27</fullName>
    </recommendedName>
</protein>
<dbReference type="NCBIfam" id="TIGR00062">
    <property type="entry name" value="L27"/>
    <property type="match status" value="1"/>
</dbReference>
<dbReference type="GO" id="GO:0006412">
    <property type="term" value="P:translation"/>
    <property type="evidence" value="ECO:0007669"/>
    <property type="project" value="UniProtKB-UniRule"/>
</dbReference>
<evidence type="ECO:0000256" key="1">
    <source>
        <dbReference type="ARBA" id="ARBA00010797"/>
    </source>
</evidence>
<evidence type="ECO:0000256" key="5">
    <source>
        <dbReference type="HAMAP-Rule" id="MF_00539"/>
    </source>
</evidence>